<dbReference type="CDD" id="cd04194">
    <property type="entry name" value="GT8_A4GalT_like"/>
    <property type="match status" value="1"/>
</dbReference>
<dbReference type="EC" id="2.4.1.-" evidence="4"/>
<keyword evidence="6" id="KW-1185">Reference proteome</keyword>
<evidence type="ECO:0000256" key="3">
    <source>
        <dbReference type="ARBA" id="ARBA00022723"/>
    </source>
</evidence>
<evidence type="ECO:0000313" key="7">
    <source>
        <dbReference type="Proteomes" id="UP000254496"/>
    </source>
</evidence>
<dbReference type="Proteomes" id="UP000254329">
    <property type="component" value="Unassembled WGS sequence"/>
</dbReference>
<dbReference type="Proteomes" id="UP000254496">
    <property type="component" value="Unassembled WGS sequence"/>
</dbReference>
<dbReference type="Pfam" id="PF01501">
    <property type="entry name" value="Glyco_transf_8"/>
    <property type="match status" value="1"/>
</dbReference>
<evidence type="ECO:0000256" key="2">
    <source>
        <dbReference type="ARBA" id="ARBA00022679"/>
    </source>
</evidence>
<keyword evidence="3" id="KW-0479">Metal-binding</keyword>
<dbReference type="InterPro" id="IPR029044">
    <property type="entry name" value="Nucleotide-diphossugar_trans"/>
</dbReference>
<dbReference type="InterPro" id="IPR050748">
    <property type="entry name" value="Glycosyltrans_8_dom-fam"/>
</dbReference>
<organism evidence="4 6">
    <name type="scientific">Canicola haemoglobinophilus</name>
    <dbReference type="NCBI Taxonomy" id="733"/>
    <lineage>
        <taxon>Bacteria</taxon>
        <taxon>Pseudomonadati</taxon>
        <taxon>Pseudomonadota</taxon>
        <taxon>Gammaproteobacteria</taxon>
        <taxon>Pasteurellales</taxon>
        <taxon>Pasteurellaceae</taxon>
        <taxon>Canicola</taxon>
    </lineage>
</organism>
<dbReference type="Gene3D" id="3.90.550.10">
    <property type="entry name" value="Spore Coat Polysaccharide Biosynthesis Protein SpsA, Chain A"/>
    <property type="match status" value="1"/>
</dbReference>
<evidence type="ECO:0000256" key="1">
    <source>
        <dbReference type="ARBA" id="ARBA00022676"/>
    </source>
</evidence>
<proteinExistence type="predicted"/>
<evidence type="ECO:0000313" key="5">
    <source>
        <dbReference type="EMBL" id="STO68331.1"/>
    </source>
</evidence>
<dbReference type="EMBL" id="UGHF01000001">
    <property type="protein sequence ID" value="STO60772.1"/>
    <property type="molecule type" value="Genomic_DNA"/>
</dbReference>
<evidence type="ECO:0000313" key="6">
    <source>
        <dbReference type="Proteomes" id="UP000254329"/>
    </source>
</evidence>
<dbReference type="SUPFAM" id="SSF53448">
    <property type="entry name" value="Nucleotide-diphospho-sugar transferases"/>
    <property type="match status" value="1"/>
</dbReference>
<sequence>MNIVFSCDDNYAPYLSVSIFSILKNTRKKIDFYILDLGISSESKNKILEIFNKNSVIINFISIDKNDFLNFPNTISYISIATYARLKLDYYLPNLDKVIYLDVDTLVLHDLTELWELNLENHAIAACIDSYVEYLNGYKYKIGLNEDDIYFNAGVLLIDLIKFRALNVYENSISFLQKYPNIEYQDQDILNFIFKDHTKMINPRFNFMPALRNRIRRKFKLNQFEELVSPIVVIHYCSSKKAWHKNCPHTKSYLFYSLFTEIKDKPDSWKNKVEKANFLMSSSVKIKDIRNKFIYGIKY</sequence>
<dbReference type="PANTHER" id="PTHR13778">
    <property type="entry name" value="GLYCOSYLTRANSFERASE 8 DOMAIN-CONTAINING PROTEIN"/>
    <property type="match status" value="1"/>
</dbReference>
<protein>
    <submittedName>
        <fullName evidence="4">1,4-alpha-galactosyltransferase (LgtC)</fullName>
        <ecNumber evidence="4">2.4.1.-</ecNumber>
    </submittedName>
</protein>
<keyword evidence="2 4" id="KW-0808">Transferase</keyword>
<dbReference type="PANTHER" id="PTHR13778:SF47">
    <property type="entry name" value="LIPOPOLYSACCHARIDE 1,3-GALACTOSYLTRANSFERASE"/>
    <property type="match status" value="1"/>
</dbReference>
<dbReference type="GO" id="GO:0016757">
    <property type="term" value="F:glycosyltransferase activity"/>
    <property type="evidence" value="ECO:0007669"/>
    <property type="project" value="UniProtKB-KW"/>
</dbReference>
<accession>A0A1V4B0U4</accession>
<dbReference type="EMBL" id="UGHJ01000001">
    <property type="protein sequence ID" value="STO68331.1"/>
    <property type="molecule type" value="Genomic_DNA"/>
</dbReference>
<gene>
    <name evidence="4" type="primary">lgtC_2</name>
    <name evidence="5" type="synonym">lgtC</name>
    <name evidence="4" type="ORF">NCTC1659_02073</name>
    <name evidence="5" type="ORF">NCTC8540_00820</name>
</gene>
<keyword evidence="1 4" id="KW-0328">Glycosyltransferase</keyword>
<dbReference type="InterPro" id="IPR002495">
    <property type="entry name" value="Glyco_trans_8"/>
</dbReference>
<reference evidence="6 7" key="1">
    <citation type="submission" date="2018-06" db="EMBL/GenBank/DDBJ databases">
        <authorList>
            <consortium name="Pathogen Informatics"/>
            <person name="Doyle S."/>
        </authorList>
    </citation>
    <scope>NUCLEOTIDE SEQUENCE [LARGE SCALE GENOMIC DNA]</scope>
    <source>
        <strain evidence="4 6">NCTC1659</strain>
        <strain evidence="5 7">NCTC8540</strain>
    </source>
</reference>
<name>A0A1V4B0U4_9PAST</name>
<dbReference type="RefSeq" id="WP_115072817.1">
    <property type="nucleotide sequence ID" value="NZ_MUXZ01000018.1"/>
</dbReference>
<dbReference type="GO" id="GO:0046872">
    <property type="term" value="F:metal ion binding"/>
    <property type="evidence" value="ECO:0007669"/>
    <property type="project" value="UniProtKB-KW"/>
</dbReference>
<dbReference type="OrthoDB" id="9807549at2"/>
<dbReference type="AlphaFoldDB" id="A0A1V4B0U4"/>
<evidence type="ECO:0000313" key="4">
    <source>
        <dbReference type="EMBL" id="STO60772.1"/>
    </source>
</evidence>